<feature type="compositionally biased region" description="Low complexity" evidence="7">
    <location>
        <begin position="373"/>
        <end position="385"/>
    </location>
</feature>
<dbReference type="AlphaFoldDB" id="A0A8J6CD31"/>
<dbReference type="GO" id="GO:0005524">
    <property type="term" value="F:ATP binding"/>
    <property type="evidence" value="ECO:0007669"/>
    <property type="project" value="UniProtKB-UniRule"/>
</dbReference>
<dbReference type="SMART" id="SM00129">
    <property type="entry name" value="KISc"/>
    <property type="match status" value="1"/>
</dbReference>
<feature type="compositionally biased region" description="Gly residues" evidence="7">
    <location>
        <begin position="524"/>
        <end position="539"/>
    </location>
</feature>
<gene>
    <name evidence="9" type="ORF">KFE25_011115</name>
</gene>
<protein>
    <recommendedName>
        <fullName evidence="8">Kinesin motor domain-containing protein</fullName>
    </recommendedName>
</protein>
<keyword evidence="10" id="KW-1185">Reference proteome</keyword>
<keyword evidence="2" id="KW-0963">Cytoplasm</keyword>
<evidence type="ECO:0000313" key="10">
    <source>
        <dbReference type="Proteomes" id="UP000751190"/>
    </source>
</evidence>
<comment type="subcellular location">
    <subcellularLocation>
        <location evidence="1">Cytoplasm</location>
        <location evidence="1">Cytoskeleton</location>
    </subcellularLocation>
</comment>
<evidence type="ECO:0000259" key="8">
    <source>
        <dbReference type="PROSITE" id="PS50067"/>
    </source>
</evidence>
<dbReference type="InterPro" id="IPR036961">
    <property type="entry name" value="Kinesin_motor_dom_sf"/>
</dbReference>
<dbReference type="Pfam" id="PF00225">
    <property type="entry name" value="Kinesin"/>
    <property type="match status" value="2"/>
</dbReference>
<organism evidence="9 10">
    <name type="scientific">Diacronema lutheri</name>
    <name type="common">Unicellular marine alga</name>
    <name type="synonym">Monochrysis lutheri</name>
    <dbReference type="NCBI Taxonomy" id="2081491"/>
    <lineage>
        <taxon>Eukaryota</taxon>
        <taxon>Haptista</taxon>
        <taxon>Haptophyta</taxon>
        <taxon>Pavlovophyceae</taxon>
        <taxon>Pavlovales</taxon>
        <taxon>Pavlovaceae</taxon>
        <taxon>Diacronema</taxon>
    </lineage>
</organism>
<dbReference type="GO" id="GO:0007018">
    <property type="term" value="P:microtubule-based movement"/>
    <property type="evidence" value="ECO:0007669"/>
    <property type="project" value="InterPro"/>
</dbReference>
<feature type="region of interest" description="Disordered" evidence="7">
    <location>
        <begin position="520"/>
        <end position="595"/>
    </location>
</feature>
<evidence type="ECO:0000256" key="4">
    <source>
        <dbReference type="ARBA" id="ARBA00023175"/>
    </source>
</evidence>
<evidence type="ECO:0000256" key="1">
    <source>
        <dbReference type="ARBA" id="ARBA00004245"/>
    </source>
</evidence>
<dbReference type="Proteomes" id="UP000751190">
    <property type="component" value="Unassembled WGS sequence"/>
</dbReference>
<dbReference type="InterPro" id="IPR013761">
    <property type="entry name" value="SAM/pointed_sf"/>
</dbReference>
<dbReference type="EMBL" id="JAGTXO010000017">
    <property type="protein sequence ID" value="KAG8463118.1"/>
    <property type="molecule type" value="Genomic_DNA"/>
</dbReference>
<dbReference type="InterPro" id="IPR027417">
    <property type="entry name" value="P-loop_NTPase"/>
</dbReference>
<dbReference type="OrthoDB" id="3176171at2759"/>
<sequence length="764" mass="77294">MTQPLLGPSEAEAAEAGVTLSEPTGANAGRPPLAPRLSTGRAKPRSPAAAHGGLAAAAAAAEDAHGAGTRQMFDKRTLRREGASVFAAAIAQWLASPANEAVAAAADDYDGGGAGRAAPTGRATVRAYIRKRPLFDNERERGEFDVVSVARAPRAGGVPADTPPRALTVHLCLHEADLRTMFVRHVSHTAAAVFGESSTDEAVHAHAMAPLVSSAAAGGVGALFSFGQTGSGKTHTCDALERMASAQLFNELDKLGSSACVYVSYLELGGGKVLDLLSGPSKAECTLLDDHAGRTAIVGATHVRAHSADELLAIVHRGKAKRTTEQTAANATSSRSHAVLRIVIGPEIGADGGGDGGGDGGRNSGGDGGGDVGARAAANAVTVDGGSSGEGEGAARPAARAASPARRARASSVGRSRSPSPRKPGRAPSPAPGGGVGGTGTRNRAVGARRSTTLSGVGPSRYARLLPRAHDGQLLVVDCAGTERREDSAYHTAERRREGAEINSSLHALKECFRAMTNAHAQREGGGGGGAHGDGGRAGGAHAKPPRPRAASAGRRRASAGGGGGALRDYGRPAPARGRGAAAGGTAGGGSGGGGGGAHIPFRQALLTRVLSDAFTNARATVAVLGTLSPGASDTEHSLHTLQTVSAMASVDAFVREVRRDVGGGLGLPTPPPAHPKEWSRDEVCTWLGEADGGAFAHLAPALPAAMDGKLLTRMPKVQFAYRLCGGDERLGARLFDALRAQMEVAATLKARHAAAMRDLAGRR</sequence>
<dbReference type="PROSITE" id="PS50067">
    <property type="entry name" value="KINESIN_MOTOR_2"/>
    <property type="match status" value="1"/>
</dbReference>
<proteinExistence type="inferred from homology"/>
<keyword evidence="5" id="KW-0206">Cytoskeleton</keyword>
<dbReference type="GO" id="GO:0007019">
    <property type="term" value="P:microtubule depolymerization"/>
    <property type="evidence" value="ECO:0007669"/>
    <property type="project" value="TreeGrafter"/>
</dbReference>
<keyword evidence="6" id="KW-0067">ATP-binding</keyword>
<feature type="region of interest" description="Disordered" evidence="7">
    <location>
        <begin position="347"/>
        <end position="459"/>
    </location>
</feature>
<dbReference type="OMA" id="PRWIQIC"/>
<feature type="compositionally biased region" description="Low complexity" evidence="7">
    <location>
        <begin position="394"/>
        <end position="419"/>
    </location>
</feature>
<feature type="compositionally biased region" description="Low complexity" evidence="7">
    <location>
        <begin position="441"/>
        <end position="450"/>
    </location>
</feature>
<dbReference type="InterPro" id="IPR001752">
    <property type="entry name" value="Kinesin_motor_dom"/>
</dbReference>
<comment type="caution">
    <text evidence="9">The sequence shown here is derived from an EMBL/GenBank/DDBJ whole genome shotgun (WGS) entry which is preliminary data.</text>
</comment>
<feature type="region of interest" description="Disordered" evidence="7">
    <location>
        <begin position="1"/>
        <end position="53"/>
    </location>
</feature>
<dbReference type="InterPro" id="IPR027640">
    <property type="entry name" value="Kinesin-like_fam"/>
</dbReference>
<dbReference type="GO" id="GO:0005874">
    <property type="term" value="C:microtubule"/>
    <property type="evidence" value="ECO:0007669"/>
    <property type="project" value="UniProtKB-KW"/>
</dbReference>
<dbReference type="GO" id="GO:0008017">
    <property type="term" value="F:microtubule binding"/>
    <property type="evidence" value="ECO:0007669"/>
    <property type="project" value="InterPro"/>
</dbReference>
<evidence type="ECO:0000256" key="6">
    <source>
        <dbReference type="PROSITE-ProRule" id="PRU00283"/>
    </source>
</evidence>
<evidence type="ECO:0000256" key="3">
    <source>
        <dbReference type="ARBA" id="ARBA00022701"/>
    </source>
</evidence>
<dbReference type="SUPFAM" id="SSF52540">
    <property type="entry name" value="P-loop containing nucleoside triphosphate hydrolases"/>
    <property type="match status" value="1"/>
</dbReference>
<feature type="domain" description="Kinesin motor" evidence="8">
    <location>
        <begin position="124"/>
        <end position="651"/>
    </location>
</feature>
<evidence type="ECO:0000313" key="9">
    <source>
        <dbReference type="EMBL" id="KAG8463118.1"/>
    </source>
</evidence>
<reference evidence="9" key="1">
    <citation type="submission" date="2021-05" db="EMBL/GenBank/DDBJ databases">
        <title>The genome of the haptophyte Pavlova lutheri (Diacronema luteri, Pavlovales) - a model for lipid biosynthesis in eukaryotic algae.</title>
        <authorList>
            <person name="Hulatt C.J."/>
            <person name="Posewitz M.C."/>
        </authorList>
    </citation>
    <scope>NUCLEOTIDE SEQUENCE</scope>
    <source>
        <strain evidence="9">NIVA-4/92</strain>
    </source>
</reference>
<dbReference type="GO" id="GO:0003777">
    <property type="term" value="F:microtubule motor activity"/>
    <property type="evidence" value="ECO:0007669"/>
    <property type="project" value="InterPro"/>
</dbReference>
<dbReference type="SUPFAM" id="SSF47769">
    <property type="entry name" value="SAM/Pointed domain"/>
    <property type="match status" value="1"/>
</dbReference>
<dbReference type="Gene3D" id="1.10.150.50">
    <property type="entry name" value="Transcription Factor, Ets-1"/>
    <property type="match status" value="1"/>
</dbReference>
<comment type="similarity">
    <text evidence="6">Belongs to the TRAFAC class myosin-kinesin ATPase superfamily. Kinesin family.</text>
</comment>
<evidence type="ECO:0000256" key="7">
    <source>
        <dbReference type="SAM" id="MobiDB-lite"/>
    </source>
</evidence>
<dbReference type="Gene3D" id="3.40.850.10">
    <property type="entry name" value="Kinesin motor domain"/>
    <property type="match status" value="2"/>
</dbReference>
<feature type="compositionally biased region" description="Gly residues" evidence="7">
    <location>
        <begin position="581"/>
        <end position="595"/>
    </location>
</feature>
<name>A0A8J6CD31_DIALT</name>
<keyword evidence="3" id="KW-0493">Microtubule</keyword>
<dbReference type="PRINTS" id="PR00380">
    <property type="entry name" value="KINESINHEAVY"/>
</dbReference>
<feature type="compositionally biased region" description="Gly residues" evidence="7">
    <location>
        <begin position="350"/>
        <end position="372"/>
    </location>
</feature>
<evidence type="ECO:0000256" key="2">
    <source>
        <dbReference type="ARBA" id="ARBA00022490"/>
    </source>
</evidence>
<keyword evidence="4 6" id="KW-0505">Motor protein</keyword>
<keyword evidence="6" id="KW-0547">Nucleotide-binding</keyword>
<feature type="binding site" evidence="6">
    <location>
        <begin position="227"/>
        <end position="234"/>
    </location>
    <ligand>
        <name>ATP</name>
        <dbReference type="ChEBI" id="CHEBI:30616"/>
    </ligand>
</feature>
<evidence type="ECO:0000256" key="5">
    <source>
        <dbReference type="ARBA" id="ARBA00023212"/>
    </source>
</evidence>
<dbReference type="PANTHER" id="PTHR47971:SF8">
    <property type="entry name" value="KINESIN-LIKE PROTEIN"/>
    <property type="match status" value="1"/>
</dbReference>
<accession>A0A8J6CD31</accession>
<dbReference type="PANTHER" id="PTHR47971">
    <property type="entry name" value="KINESIN-RELATED PROTEIN 6"/>
    <property type="match status" value="1"/>
</dbReference>